<dbReference type="EMBL" id="JAMRDG010000002">
    <property type="protein sequence ID" value="KAJ3687624.1"/>
    <property type="molecule type" value="Genomic_DNA"/>
</dbReference>
<feature type="compositionally biased region" description="Basic residues" evidence="1">
    <location>
        <begin position="256"/>
        <end position="265"/>
    </location>
</feature>
<comment type="caution">
    <text evidence="3">The sequence shown here is derived from an EMBL/GenBank/DDBJ whole genome shotgun (WGS) entry which is preliminary data.</text>
</comment>
<name>A0AAD5Z659_9POAL</name>
<dbReference type="PANTHER" id="PTHR35499">
    <property type="entry name" value="OS05G0128300 PROTEIN"/>
    <property type="match status" value="1"/>
</dbReference>
<organism evidence="3 4">
    <name type="scientific">Rhynchospora tenuis</name>
    <dbReference type="NCBI Taxonomy" id="198213"/>
    <lineage>
        <taxon>Eukaryota</taxon>
        <taxon>Viridiplantae</taxon>
        <taxon>Streptophyta</taxon>
        <taxon>Embryophyta</taxon>
        <taxon>Tracheophyta</taxon>
        <taxon>Spermatophyta</taxon>
        <taxon>Magnoliopsida</taxon>
        <taxon>Liliopsida</taxon>
        <taxon>Poales</taxon>
        <taxon>Cyperaceae</taxon>
        <taxon>Cyperoideae</taxon>
        <taxon>Rhynchosporeae</taxon>
        <taxon>Rhynchospora</taxon>
    </lineage>
</organism>
<evidence type="ECO:0000259" key="2">
    <source>
        <dbReference type="Pfam" id="PF14383"/>
    </source>
</evidence>
<gene>
    <name evidence="3" type="ORF">LUZ61_016788</name>
</gene>
<dbReference type="Pfam" id="PF14383">
    <property type="entry name" value="VARLMGL"/>
    <property type="match status" value="1"/>
</dbReference>
<evidence type="ECO:0000313" key="3">
    <source>
        <dbReference type="EMBL" id="KAJ3687624.1"/>
    </source>
</evidence>
<dbReference type="InterPro" id="IPR032795">
    <property type="entry name" value="DUF3741-assoc"/>
</dbReference>
<protein>
    <recommendedName>
        <fullName evidence="2">DUF3741 domain-containing protein</fullName>
    </recommendedName>
</protein>
<dbReference type="AlphaFoldDB" id="A0AAD5Z659"/>
<sequence>MKTKSPSSNSTQFDSRQPTFGCASAILRHFLRRHKISIDENYTEVVGLSTNETNAQSPNIVARLMGLDSMPISQHNSFLNSVGRSRSTNSVQSWPGILTERSNASSINSSVSFHEKPIYLREENDEFLVLSFTPDETVEESLPNWGKCRLSTAVDRNKRRIQRKQNGEKCVSDRCGKKENCRKLQRDQKEESMAKHDKNGELPLILDLERIKMIQRKVETECLSQNSSPVSVLDLPETSDEYPTEPNSPNSGATPHAKKQSSRRKLSSNFENLEGSFSSRNCQANEVSNFQTCCRTTSCDSTIVKYYVEEDLKNSVWVEREIMKPAYAEEIAIEIGIKIVDLLLSEATDEICSNFT</sequence>
<feature type="region of interest" description="Disordered" evidence="1">
    <location>
        <begin position="228"/>
        <end position="265"/>
    </location>
</feature>
<evidence type="ECO:0000313" key="4">
    <source>
        <dbReference type="Proteomes" id="UP001210211"/>
    </source>
</evidence>
<reference evidence="3 4" key="1">
    <citation type="journal article" date="2022" name="Cell">
        <title>Repeat-based holocentromeres influence genome architecture and karyotype evolution.</title>
        <authorList>
            <person name="Hofstatter P.G."/>
            <person name="Thangavel G."/>
            <person name="Lux T."/>
            <person name="Neumann P."/>
            <person name="Vondrak T."/>
            <person name="Novak P."/>
            <person name="Zhang M."/>
            <person name="Costa L."/>
            <person name="Castellani M."/>
            <person name="Scott A."/>
            <person name="Toegelov H."/>
            <person name="Fuchs J."/>
            <person name="Mata-Sucre Y."/>
            <person name="Dias Y."/>
            <person name="Vanzela A.L.L."/>
            <person name="Huettel B."/>
            <person name="Almeida C.C.S."/>
            <person name="Simkova H."/>
            <person name="Souza G."/>
            <person name="Pedrosa-Harand A."/>
            <person name="Macas J."/>
            <person name="Mayer K.F.X."/>
            <person name="Houben A."/>
            <person name="Marques A."/>
        </authorList>
    </citation>
    <scope>NUCLEOTIDE SEQUENCE [LARGE SCALE GENOMIC DNA]</scope>
    <source>
        <strain evidence="3">RhyTen1mFocal</strain>
    </source>
</reference>
<evidence type="ECO:0000256" key="1">
    <source>
        <dbReference type="SAM" id="MobiDB-lite"/>
    </source>
</evidence>
<accession>A0AAD5Z659</accession>
<dbReference type="PANTHER" id="PTHR35499:SF1">
    <property type="entry name" value="DUF3741 DOMAIN-CONTAINING PROTEIN"/>
    <property type="match status" value="1"/>
</dbReference>
<keyword evidence="4" id="KW-1185">Reference proteome</keyword>
<proteinExistence type="predicted"/>
<feature type="domain" description="DUF3741" evidence="2">
    <location>
        <begin position="55"/>
        <end position="74"/>
    </location>
</feature>
<dbReference type="Proteomes" id="UP001210211">
    <property type="component" value="Unassembled WGS sequence"/>
</dbReference>